<organism evidence="9 10">
    <name type="scientific">Xenopus laevis</name>
    <name type="common">African clawed frog</name>
    <dbReference type="NCBI Taxonomy" id="8355"/>
    <lineage>
        <taxon>Eukaryota</taxon>
        <taxon>Metazoa</taxon>
        <taxon>Chordata</taxon>
        <taxon>Craniata</taxon>
        <taxon>Vertebrata</taxon>
        <taxon>Euteleostomi</taxon>
        <taxon>Amphibia</taxon>
        <taxon>Batrachia</taxon>
        <taxon>Anura</taxon>
        <taxon>Pipoidea</taxon>
        <taxon>Pipidae</taxon>
        <taxon>Xenopodinae</taxon>
        <taxon>Xenopus</taxon>
        <taxon>Xenopus</taxon>
    </lineage>
</organism>
<dbReference type="PANTHER" id="PTHR23505">
    <property type="entry name" value="SPINSTER"/>
    <property type="match status" value="1"/>
</dbReference>
<gene>
    <name evidence="10" type="primary">LOC121395252</name>
</gene>
<proteinExistence type="inferred from homology"/>
<evidence type="ECO:0000256" key="4">
    <source>
        <dbReference type="ARBA" id="ARBA00022989"/>
    </source>
</evidence>
<protein>
    <submittedName>
        <fullName evidence="10">Protein spinster homolog 1-like</fullName>
    </submittedName>
</protein>
<evidence type="ECO:0000259" key="8">
    <source>
        <dbReference type="PROSITE" id="PS50850"/>
    </source>
</evidence>
<evidence type="ECO:0000256" key="6">
    <source>
        <dbReference type="ARBA" id="ARBA00024338"/>
    </source>
</evidence>
<dbReference type="AlphaFoldDB" id="A0A8J1L3W7"/>
<dbReference type="GO" id="GO:0016020">
    <property type="term" value="C:membrane"/>
    <property type="evidence" value="ECO:0007669"/>
    <property type="project" value="UniProtKB-SubCell"/>
</dbReference>
<dbReference type="KEGG" id="xla:121395252"/>
<keyword evidence="3 7" id="KW-0812">Transmembrane</keyword>
<keyword evidence="5 7" id="KW-0472">Membrane</keyword>
<comment type="similarity">
    <text evidence="6">Belongs to the major facilitator superfamily. Spinster (TC 2.A.1.49) family.</text>
</comment>
<dbReference type="Gene3D" id="1.20.1250.20">
    <property type="entry name" value="MFS general substrate transporter like domains"/>
    <property type="match status" value="1"/>
</dbReference>
<dbReference type="SUPFAM" id="SSF103473">
    <property type="entry name" value="MFS general substrate transporter"/>
    <property type="match status" value="1"/>
</dbReference>
<dbReference type="InterPro" id="IPR044770">
    <property type="entry name" value="MFS_spinster-like"/>
</dbReference>
<keyword evidence="2" id="KW-0813">Transport</keyword>
<evidence type="ECO:0000256" key="1">
    <source>
        <dbReference type="ARBA" id="ARBA00004141"/>
    </source>
</evidence>
<dbReference type="Proteomes" id="UP000186698">
    <property type="component" value="Chromosome 6S"/>
</dbReference>
<dbReference type="Pfam" id="PF07690">
    <property type="entry name" value="MFS_1"/>
    <property type="match status" value="1"/>
</dbReference>
<feature type="transmembrane region" description="Helical" evidence="7">
    <location>
        <begin position="29"/>
        <end position="50"/>
    </location>
</feature>
<keyword evidence="4 7" id="KW-1133">Transmembrane helix</keyword>
<evidence type="ECO:0000256" key="5">
    <source>
        <dbReference type="ARBA" id="ARBA00023136"/>
    </source>
</evidence>
<accession>A0A8J1L3W7</accession>
<feature type="domain" description="Major facilitator superfamily (MFS) profile" evidence="8">
    <location>
        <begin position="1"/>
        <end position="134"/>
    </location>
</feature>
<dbReference type="InterPro" id="IPR011701">
    <property type="entry name" value="MFS"/>
</dbReference>
<reference evidence="10" key="1">
    <citation type="submission" date="2025-08" db="UniProtKB">
        <authorList>
            <consortium name="RefSeq"/>
        </authorList>
    </citation>
    <scope>IDENTIFICATION</scope>
    <source>
        <strain evidence="10">J_2021</strain>
        <tissue evidence="10">Erythrocytes</tissue>
    </source>
</reference>
<evidence type="ECO:0000313" key="9">
    <source>
        <dbReference type="Proteomes" id="UP000186698"/>
    </source>
</evidence>
<evidence type="ECO:0000256" key="2">
    <source>
        <dbReference type="ARBA" id="ARBA00022448"/>
    </source>
</evidence>
<dbReference type="PANTHER" id="PTHR23505:SF101">
    <property type="entry name" value="PROTEIN SPINSTER HOMOLOG 1-LIKE"/>
    <property type="match status" value="1"/>
</dbReference>
<feature type="transmembrane region" description="Helical" evidence="7">
    <location>
        <begin position="62"/>
        <end position="84"/>
    </location>
</feature>
<evidence type="ECO:0000256" key="7">
    <source>
        <dbReference type="SAM" id="Phobius"/>
    </source>
</evidence>
<evidence type="ECO:0000256" key="3">
    <source>
        <dbReference type="ARBA" id="ARBA00022692"/>
    </source>
</evidence>
<feature type="transmembrane region" description="Helical" evidence="7">
    <location>
        <begin position="90"/>
        <end position="110"/>
    </location>
</feature>
<dbReference type="OrthoDB" id="5141738at2759"/>
<dbReference type="GeneID" id="121395252"/>
<keyword evidence="9" id="KW-1185">Reference proteome</keyword>
<evidence type="ECO:0000313" key="10">
    <source>
        <dbReference type="RefSeq" id="XP_041424223.1"/>
    </source>
</evidence>
<sequence length="134" mass="14926">MDILIIPSFCLSVADFSFSQLWAWSMSEAHNILSLPSGFAIVFALVNPFFGHLSDQISRRTLMCLGVTYWTLFVASCSVIPQEWGWTIPFIRSAVAAIESFFAGISLTLIDDLCPPENRRGTLCMFNSVSYIMG</sequence>
<dbReference type="GO" id="GO:0022857">
    <property type="term" value="F:transmembrane transporter activity"/>
    <property type="evidence" value="ECO:0007669"/>
    <property type="project" value="InterPro"/>
</dbReference>
<dbReference type="PROSITE" id="PS50850">
    <property type="entry name" value="MFS"/>
    <property type="match status" value="1"/>
</dbReference>
<dbReference type="RefSeq" id="XP_041424223.1">
    <property type="nucleotide sequence ID" value="XM_041568289.1"/>
</dbReference>
<comment type="subcellular location">
    <subcellularLocation>
        <location evidence="1">Membrane</location>
        <topology evidence="1">Multi-pass membrane protein</topology>
    </subcellularLocation>
</comment>
<dbReference type="InterPro" id="IPR020846">
    <property type="entry name" value="MFS_dom"/>
</dbReference>
<name>A0A8J1L3W7_XENLA</name>
<dbReference type="InterPro" id="IPR036259">
    <property type="entry name" value="MFS_trans_sf"/>
</dbReference>